<dbReference type="PANTHER" id="PTHR14614">
    <property type="entry name" value="HEPATOCELLULAR CARCINOMA-ASSOCIATED ANTIGEN"/>
    <property type="match status" value="1"/>
</dbReference>
<evidence type="ECO:0000313" key="2">
    <source>
        <dbReference type="Proteomes" id="UP001186944"/>
    </source>
</evidence>
<dbReference type="EMBL" id="VSWD01000010">
    <property type="protein sequence ID" value="KAK3090413.1"/>
    <property type="molecule type" value="Genomic_DNA"/>
</dbReference>
<dbReference type="AlphaFoldDB" id="A0AA88XRM9"/>
<accession>A0AA88XRM9</accession>
<dbReference type="InterPro" id="IPR019410">
    <property type="entry name" value="Methyltransf_16"/>
</dbReference>
<dbReference type="Proteomes" id="UP001186944">
    <property type="component" value="Unassembled WGS sequence"/>
</dbReference>
<reference evidence="1" key="1">
    <citation type="submission" date="2019-08" db="EMBL/GenBank/DDBJ databases">
        <title>The improved chromosome-level genome for the pearl oyster Pinctada fucata martensii using PacBio sequencing and Hi-C.</title>
        <authorList>
            <person name="Zheng Z."/>
        </authorList>
    </citation>
    <scope>NUCLEOTIDE SEQUENCE</scope>
    <source>
        <strain evidence="1">ZZ-2019</strain>
        <tissue evidence="1">Adductor muscle</tissue>
    </source>
</reference>
<dbReference type="GO" id="GO:0032991">
    <property type="term" value="C:protein-containing complex"/>
    <property type="evidence" value="ECO:0007669"/>
    <property type="project" value="TreeGrafter"/>
</dbReference>
<gene>
    <name evidence="1" type="ORF">FSP39_011643</name>
</gene>
<keyword evidence="2" id="KW-1185">Reference proteome</keyword>
<evidence type="ECO:0000313" key="1">
    <source>
        <dbReference type="EMBL" id="KAK3090413.1"/>
    </source>
</evidence>
<comment type="caution">
    <text evidence="1">The sequence shown here is derived from an EMBL/GenBank/DDBJ whole genome shotgun (WGS) entry which is preliminary data.</text>
</comment>
<dbReference type="Pfam" id="PF10294">
    <property type="entry name" value="Methyltransf_16"/>
    <property type="match status" value="2"/>
</dbReference>
<name>A0AA88XRM9_PINIB</name>
<dbReference type="SUPFAM" id="SSF53335">
    <property type="entry name" value="S-adenosyl-L-methionine-dependent methyltransferases"/>
    <property type="match status" value="1"/>
</dbReference>
<dbReference type="InterPro" id="IPR029063">
    <property type="entry name" value="SAM-dependent_MTases_sf"/>
</dbReference>
<dbReference type="PANTHER" id="PTHR14614:SF130">
    <property type="entry name" value="PROTEIN-LYSINE N-METHYLTRANSFERASE EEF2KMT"/>
    <property type="match status" value="1"/>
</dbReference>
<sequence length="327" mass="37160">MYEAYTDLLQQGETDDEDMLCHKTYFLPNGDNVSLQESINIISQGTTGLSTWQAALNLAEWAIEKCRLFDNRKVLELGSGLGMTGLSICKQCNVKSFTFSDCHYQVLYLLMRNIEINLSQRETNSEDTDLTLEPENSSKEKKMMKSICRQLSVNSEITNESSSDIMEISYNSMVSSTGGIQKDYSYSDCDNFEPNSIYWSTTDNENIYELRSDDRVRLAKLDWESSNKQFIESLDPDIILAADVVYDKTIIPALVFVLHILLSKTTECGEKPVAYVASTIRNEDTRDHFLISLGAEGLSYTITEPPKEKVFFYDDVIPVEILKIYKA</sequence>
<organism evidence="1 2">
    <name type="scientific">Pinctada imbricata</name>
    <name type="common">Atlantic pearl-oyster</name>
    <name type="synonym">Pinctada martensii</name>
    <dbReference type="NCBI Taxonomy" id="66713"/>
    <lineage>
        <taxon>Eukaryota</taxon>
        <taxon>Metazoa</taxon>
        <taxon>Spiralia</taxon>
        <taxon>Lophotrochozoa</taxon>
        <taxon>Mollusca</taxon>
        <taxon>Bivalvia</taxon>
        <taxon>Autobranchia</taxon>
        <taxon>Pteriomorphia</taxon>
        <taxon>Pterioida</taxon>
        <taxon>Pterioidea</taxon>
        <taxon>Pteriidae</taxon>
        <taxon>Pinctada</taxon>
    </lineage>
</organism>
<protein>
    <recommendedName>
        <fullName evidence="3">FAM86 N-terminal domain-containing protein</fullName>
    </recommendedName>
</protein>
<dbReference type="Gene3D" id="3.40.50.150">
    <property type="entry name" value="Vaccinia Virus protein VP39"/>
    <property type="match status" value="1"/>
</dbReference>
<proteinExistence type="predicted"/>
<evidence type="ECO:0008006" key="3">
    <source>
        <dbReference type="Google" id="ProtNLM"/>
    </source>
</evidence>